<evidence type="ECO:0000259" key="1">
    <source>
        <dbReference type="Pfam" id="PF01636"/>
    </source>
</evidence>
<dbReference type="Gene3D" id="3.30.200.20">
    <property type="entry name" value="Phosphorylase Kinase, domain 1"/>
    <property type="match status" value="1"/>
</dbReference>
<protein>
    <submittedName>
        <fullName evidence="2">Kinase-like domain-containing protein</fullName>
    </submittedName>
</protein>
<gene>
    <name evidence="2" type="ORF">Micbo1qcDRAFT_193643</name>
</gene>
<evidence type="ECO:0000313" key="2">
    <source>
        <dbReference type="EMBL" id="KXJ94489.1"/>
    </source>
</evidence>
<dbReference type="AlphaFoldDB" id="A0A136JBD1"/>
<keyword evidence="2" id="KW-0418">Kinase</keyword>
<dbReference type="InterPro" id="IPR011009">
    <property type="entry name" value="Kinase-like_dom_sf"/>
</dbReference>
<evidence type="ECO:0000313" key="3">
    <source>
        <dbReference type="Proteomes" id="UP000070501"/>
    </source>
</evidence>
<keyword evidence="3" id="KW-1185">Reference proteome</keyword>
<dbReference type="EMBL" id="KQ964247">
    <property type="protein sequence ID" value="KXJ94489.1"/>
    <property type="molecule type" value="Genomic_DNA"/>
</dbReference>
<dbReference type="Proteomes" id="UP000070501">
    <property type="component" value="Unassembled WGS sequence"/>
</dbReference>
<dbReference type="Pfam" id="PF01636">
    <property type="entry name" value="APH"/>
    <property type="match status" value="1"/>
</dbReference>
<reference evidence="3" key="1">
    <citation type="submission" date="2016-02" db="EMBL/GenBank/DDBJ databases">
        <title>Draft genome sequence of Microdochium bolleyi, a fungal endophyte of beachgrass.</title>
        <authorList>
            <consortium name="DOE Joint Genome Institute"/>
            <person name="David A.S."/>
            <person name="May G."/>
            <person name="Haridas S."/>
            <person name="Lim J."/>
            <person name="Wang M."/>
            <person name="Labutti K."/>
            <person name="Lipzen A."/>
            <person name="Barry K."/>
            <person name="Grigoriev I.V."/>
        </authorList>
    </citation>
    <scope>NUCLEOTIDE SEQUENCE [LARGE SCALE GENOMIC DNA]</scope>
    <source>
        <strain evidence="3">J235TASD1</strain>
    </source>
</reference>
<keyword evidence="2" id="KW-0808">Transferase</keyword>
<dbReference type="STRING" id="196109.A0A136JBD1"/>
<dbReference type="Gene3D" id="3.90.1200.10">
    <property type="match status" value="1"/>
</dbReference>
<name>A0A136JBD1_9PEZI</name>
<dbReference type="InterPro" id="IPR002575">
    <property type="entry name" value="Aminoglycoside_PTrfase"/>
</dbReference>
<organism evidence="2 3">
    <name type="scientific">Microdochium bolleyi</name>
    <dbReference type="NCBI Taxonomy" id="196109"/>
    <lineage>
        <taxon>Eukaryota</taxon>
        <taxon>Fungi</taxon>
        <taxon>Dikarya</taxon>
        <taxon>Ascomycota</taxon>
        <taxon>Pezizomycotina</taxon>
        <taxon>Sordariomycetes</taxon>
        <taxon>Xylariomycetidae</taxon>
        <taxon>Xylariales</taxon>
        <taxon>Microdochiaceae</taxon>
        <taxon>Microdochium</taxon>
    </lineage>
</organism>
<accession>A0A136JBD1</accession>
<dbReference type="OrthoDB" id="25129at2759"/>
<feature type="domain" description="Aminoglycoside phosphotransferase" evidence="1">
    <location>
        <begin position="137"/>
        <end position="287"/>
    </location>
</feature>
<sequence length="382" mass="42430">MATPQARSEVEALVRKVLDPTPYAPADLVELSGGTANFIYRATLRTPLPDGTCEVLIKHGEDYVKNSPGLKLATSRCRVEQECLETLSAFKIVGKTDADDAYRYAVRTPRALYFDAASSTQVQEYLSGGIDLKNYALANFPANTPESHKAECVALGRAIGRWLRELHDWSAAAGAQQAKLKDLVGGNAELQKLKHTINFEWLQGQPDKFPNVLGQDARQTFAKVKDMAAKELEDEAQLEVVHGDFWSGNVLLPNRLITPDDEVPVFVVDWEMAQLGVRSLDLGQMVAELYELWLYKSITAGLWIIEGFTAGYGIVAEQSAFRTAIQTGAHLVCFGTSVPGWGTREQNEMVAERGRDLIMRASEKDRRWFDQSELACLFSRVQ</sequence>
<proteinExistence type="predicted"/>
<dbReference type="SUPFAM" id="SSF56112">
    <property type="entry name" value="Protein kinase-like (PK-like)"/>
    <property type="match status" value="1"/>
</dbReference>
<dbReference type="GO" id="GO:0016301">
    <property type="term" value="F:kinase activity"/>
    <property type="evidence" value="ECO:0007669"/>
    <property type="project" value="UniProtKB-KW"/>
</dbReference>
<dbReference type="InParanoid" id="A0A136JBD1"/>